<dbReference type="PANTHER" id="PTHR37836">
    <property type="entry name" value="LMO1036 PROTEIN"/>
    <property type="match status" value="1"/>
</dbReference>
<evidence type="ECO:0000256" key="2">
    <source>
        <dbReference type="ARBA" id="ARBA00022801"/>
    </source>
</evidence>
<keyword evidence="3 4" id="KW-0326">Glycosidase</keyword>
<comment type="similarity">
    <text evidence="1 4">Belongs to the glycosyl hydrolase 26 family.</text>
</comment>
<keyword evidence="2 4" id="KW-0378">Hydrolase</keyword>
<dbReference type="EMBL" id="JACJVQ010000011">
    <property type="protein sequence ID" value="MBB6635120.1"/>
    <property type="molecule type" value="Genomic_DNA"/>
</dbReference>
<dbReference type="InterPro" id="IPR022790">
    <property type="entry name" value="GH26_dom"/>
</dbReference>
<evidence type="ECO:0000256" key="5">
    <source>
        <dbReference type="SAM" id="MobiDB-lite"/>
    </source>
</evidence>
<feature type="domain" description="Fibronectin type-III" evidence="6">
    <location>
        <begin position="893"/>
        <end position="981"/>
    </location>
</feature>
<evidence type="ECO:0000259" key="6">
    <source>
        <dbReference type="PROSITE" id="PS50853"/>
    </source>
</evidence>
<feature type="region of interest" description="Disordered" evidence="5">
    <location>
        <begin position="775"/>
        <end position="798"/>
    </location>
</feature>
<dbReference type="InterPro" id="IPR003961">
    <property type="entry name" value="FN3_dom"/>
</dbReference>
<dbReference type="InterPro" id="IPR024749">
    <property type="entry name" value="Collagen-bd_put"/>
</dbReference>
<comment type="caution">
    <text evidence="8">The sequence shown here is derived from an EMBL/GenBank/DDBJ whole genome shotgun (WGS) entry which is preliminary data.</text>
</comment>
<dbReference type="InterPro" id="IPR017853">
    <property type="entry name" value="GH"/>
</dbReference>
<proteinExistence type="inferred from homology"/>
<protein>
    <submittedName>
        <fullName evidence="8">DUF4038 domain-containing protein</fullName>
    </submittedName>
</protein>
<evidence type="ECO:0000259" key="7">
    <source>
        <dbReference type="PROSITE" id="PS51764"/>
    </source>
</evidence>
<name>A0A841SZ62_9BACL</name>
<feature type="active site" description="Proton donor" evidence="4">
    <location>
        <position position="175"/>
    </location>
</feature>
<dbReference type="GO" id="GO:0016985">
    <property type="term" value="F:mannan endo-1,4-beta-mannosidase activity"/>
    <property type="evidence" value="ECO:0007669"/>
    <property type="project" value="InterPro"/>
</dbReference>
<dbReference type="InterPro" id="IPR036116">
    <property type="entry name" value="FN3_sf"/>
</dbReference>
<dbReference type="SUPFAM" id="SSF49265">
    <property type="entry name" value="Fibronectin type III"/>
    <property type="match status" value="3"/>
</dbReference>
<dbReference type="SUPFAM" id="SSF51445">
    <property type="entry name" value="(Trans)glycosidases"/>
    <property type="match status" value="2"/>
</dbReference>
<dbReference type="Proteomes" id="UP000535838">
    <property type="component" value="Unassembled WGS sequence"/>
</dbReference>
<dbReference type="InterPro" id="IPR000805">
    <property type="entry name" value="Glyco_hydro_26"/>
</dbReference>
<feature type="domain" description="Fibronectin type-III" evidence="6">
    <location>
        <begin position="795"/>
        <end position="883"/>
    </location>
</feature>
<dbReference type="PROSITE" id="PS51764">
    <property type="entry name" value="GH26"/>
    <property type="match status" value="1"/>
</dbReference>
<feature type="domain" description="GH26" evidence="7">
    <location>
        <begin position="13"/>
        <end position="330"/>
    </location>
</feature>
<dbReference type="GO" id="GO:0006080">
    <property type="term" value="P:substituted mannan metabolic process"/>
    <property type="evidence" value="ECO:0007669"/>
    <property type="project" value="InterPro"/>
</dbReference>
<feature type="domain" description="Fibronectin type-III" evidence="6">
    <location>
        <begin position="1089"/>
        <end position="1177"/>
    </location>
</feature>
<feature type="active site" description="Nucleophile" evidence="4">
    <location>
        <position position="280"/>
    </location>
</feature>
<dbReference type="Pfam" id="PF00041">
    <property type="entry name" value="fn3"/>
    <property type="match status" value="4"/>
</dbReference>
<dbReference type="PRINTS" id="PR00739">
    <property type="entry name" value="GLHYDRLASE26"/>
</dbReference>
<evidence type="ECO:0000256" key="3">
    <source>
        <dbReference type="ARBA" id="ARBA00023295"/>
    </source>
</evidence>
<dbReference type="Gene3D" id="3.20.20.80">
    <property type="entry name" value="Glycosidases"/>
    <property type="match status" value="2"/>
</dbReference>
<sequence length="1177" mass="130151">MTGQPPVNGNASRQSKELLSYLNDLSGSDRGMLTGQHNWIEEPNGNITRLVLPISGGKYPAISSFELGTITGVSDATVLNYRRATVNAAIAYWQAGGIVAFSWHQQFPLTANTWANVWNDSNKTEGYKTQAEFDACITPGTAPYNWLLAEYDKVAVHLKDLRDAGVPVLFRPYHEMNGYWFWWGKKNNYKALWELIYNRLVVYHGLNNLLFVWNSHCPRQSDPYIDDYRRYYPGTVTNGVVGTDGKVDVLTHDIYYNEFLQSHHDNLWAFGGGKPIGLSEVGGLPDMQTMKASQYRYAFSIAWGEPHWTNENTDASRRQYYADDYAITREEINIPAADKRVQVSGNGRFLVASDGSPFFWLGDTAWELLQRLNRAEVETYLKSCADQGFNVVQIVALSHFWDLTVPNAQGDLPLTGADPDKPLTTPGSDPSNGAQYDYWDHADYVIDLAASLGLYVALLPTWGKYIIDNSGSPYYQPYKGIFTNAKAYNFGKWIASRYANRSNIVWVLGGDRAPDTDAKRQLIRQMAQGLADGGGTQIKSFHPMGGKSSSEWFHNDAWLNFNMYQSGHTSQNYPNYNVIVADYGRTPVKPVQDDEPRYENAGINFDSKNGRFTPYDVRQAAYWSVFAGSFGHTYGHGSIWQMCAPGRMADENVTWYDALNAQGRIQMKYVRRLIESRPFLERVPDQSLVTNALTGGDHIRCTRGTSYAMIYARTPFTVNMGKISGSTVTAYWYDPRTGANTLIGDFANTGTRAFTPPSTGVNNDWVLVLDDKSKAYPPPGAGEEPEPGDTTPPTAPGNLRLISKTATSVTFGWSASTDASGINVYDIYKDGVYLAYTQDFANLQYTATGLAPNTTYTFTVKAKDMAQNWGPFSSPLVVTTDADTGVDTTPPTAPGNLTLVSKTANSVTMSWTASTDASGIEVYDIYRNGAYLAYTQDFSNLQYTATGLSPNTSYTFTVKAKDKAQNWGPFSNPLVVTTDADPGKDTTPPTAPGNLTLVSKTTNSVTMSWTASTDASGIEVYDIYRNGVYFGYTQNFNNLQFTATGLSPNTSYTFTVKAKDKAQNWGPFSAPLVVTTDAEPGRDTTPPTAPGNLTLVSKTATSVTMRWTASTDASGIEVYDIYRNGVYFGYTQNFSNLQFTATGLSPNTSYTFTVKAKDKAQNWGPFSNPLVVRTNPR</sequence>
<dbReference type="InterPro" id="IPR013783">
    <property type="entry name" value="Ig-like_fold"/>
</dbReference>
<dbReference type="Pfam" id="PF12904">
    <property type="entry name" value="Collagen_bind_2"/>
    <property type="match status" value="1"/>
</dbReference>
<organism evidence="8 9">
    <name type="scientific">Cohnella thailandensis</name>
    <dbReference type="NCBI Taxonomy" id="557557"/>
    <lineage>
        <taxon>Bacteria</taxon>
        <taxon>Bacillati</taxon>
        <taxon>Bacillota</taxon>
        <taxon>Bacilli</taxon>
        <taxon>Bacillales</taxon>
        <taxon>Paenibacillaceae</taxon>
        <taxon>Cohnella</taxon>
    </lineage>
</organism>
<feature type="domain" description="Fibronectin type-III" evidence="6">
    <location>
        <begin position="991"/>
        <end position="1079"/>
    </location>
</feature>
<dbReference type="SMART" id="SM00060">
    <property type="entry name" value="FN3"/>
    <property type="match status" value="4"/>
</dbReference>
<dbReference type="InterPro" id="IPR025277">
    <property type="entry name" value="Apiosidase-like_cat_dom"/>
</dbReference>
<dbReference type="RefSeq" id="WP_185120364.1">
    <property type="nucleotide sequence ID" value="NZ_JACJVQ010000011.1"/>
</dbReference>
<dbReference type="PROSITE" id="PS50853">
    <property type="entry name" value="FN3"/>
    <property type="match status" value="4"/>
</dbReference>
<gene>
    <name evidence="8" type="ORF">H7B67_13450</name>
</gene>
<evidence type="ECO:0000256" key="4">
    <source>
        <dbReference type="PROSITE-ProRule" id="PRU01100"/>
    </source>
</evidence>
<dbReference type="PANTHER" id="PTHR37836:SF3">
    <property type="entry name" value="ENDOGLUCANASE"/>
    <property type="match status" value="1"/>
</dbReference>
<dbReference type="Pfam" id="PF02156">
    <property type="entry name" value="Glyco_hydro_26"/>
    <property type="match status" value="1"/>
</dbReference>
<evidence type="ECO:0000313" key="8">
    <source>
        <dbReference type="EMBL" id="MBB6635120.1"/>
    </source>
</evidence>
<reference evidence="8 9" key="1">
    <citation type="submission" date="2020-08" db="EMBL/GenBank/DDBJ databases">
        <title>Cohnella phylogeny.</title>
        <authorList>
            <person name="Dunlap C."/>
        </authorList>
    </citation>
    <scope>NUCLEOTIDE SEQUENCE [LARGE SCALE GENOMIC DNA]</scope>
    <source>
        <strain evidence="8 9">DSM 25241</strain>
    </source>
</reference>
<dbReference type="AlphaFoldDB" id="A0A841SZ62"/>
<dbReference type="Pfam" id="PF13204">
    <property type="entry name" value="Apiosidase"/>
    <property type="match status" value="1"/>
</dbReference>
<dbReference type="Gene3D" id="2.60.40.10">
    <property type="entry name" value="Immunoglobulins"/>
    <property type="match status" value="4"/>
</dbReference>
<evidence type="ECO:0000256" key="1">
    <source>
        <dbReference type="ARBA" id="ARBA00007754"/>
    </source>
</evidence>
<accession>A0A841SZ62</accession>
<keyword evidence="9" id="KW-1185">Reference proteome</keyword>
<evidence type="ECO:0000313" key="9">
    <source>
        <dbReference type="Proteomes" id="UP000535838"/>
    </source>
</evidence>
<dbReference type="CDD" id="cd00063">
    <property type="entry name" value="FN3"/>
    <property type="match status" value="4"/>
</dbReference>